<dbReference type="EMBL" id="FOLM01000002">
    <property type="protein sequence ID" value="SFC23425.1"/>
    <property type="molecule type" value="Genomic_DNA"/>
</dbReference>
<dbReference type="OrthoDB" id="5107506at2"/>
<dbReference type="Proteomes" id="UP000199207">
    <property type="component" value="Unassembled WGS sequence"/>
</dbReference>
<feature type="compositionally biased region" description="Gly residues" evidence="1">
    <location>
        <begin position="764"/>
        <end position="774"/>
    </location>
</feature>
<feature type="transmembrane region" description="Helical" evidence="2">
    <location>
        <begin position="810"/>
        <end position="830"/>
    </location>
</feature>
<protein>
    <submittedName>
        <fullName evidence="3">Uncharacterized protein</fullName>
    </submittedName>
</protein>
<feature type="region of interest" description="Disordered" evidence="1">
    <location>
        <begin position="682"/>
        <end position="793"/>
    </location>
</feature>
<dbReference type="RefSeq" id="WP_093837676.1">
    <property type="nucleotide sequence ID" value="NZ_FOLM01000002.1"/>
</dbReference>
<feature type="compositionally biased region" description="Gly residues" evidence="1">
    <location>
        <begin position="690"/>
        <end position="704"/>
    </location>
</feature>
<keyword evidence="2" id="KW-0812">Transmembrane</keyword>
<name>A0A1I1HI63_9ACTN</name>
<dbReference type="STRING" id="910347.SAMN05421773_102389"/>
<accession>A0A1I1HI63</accession>
<evidence type="ECO:0000313" key="3">
    <source>
        <dbReference type="EMBL" id="SFC23425.1"/>
    </source>
</evidence>
<keyword evidence="4" id="KW-1185">Reference proteome</keyword>
<dbReference type="SUPFAM" id="SSF53850">
    <property type="entry name" value="Periplasmic binding protein-like II"/>
    <property type="match status" value="1"/>
</dbReference>
<feature type="compositionally biased region" description="Gly residues" evidence="1">
    <location>
        <begin position="725"/>
        <end position="747"/>
    </location>
</feature>
<evidence type="ECO:0000256" key="2">
    <source>
        <dbReference type="SAM" id="Phobius"/>
    </source>
</evidence>
<dbReference type="AlphaFoldDB" id="A0A1I1HI63"/>
<keyword evidence="2" id="KW-1133">Transmembrane helix</keyword>
<proteinExistence type="predicted"/>
<evidence type="ECO:0000313" key="4">
    <source>
        <dbReference type="Proteomes" id="UP000199207"/>
    </source>
</evidence>
<reference evidence="3 4" key="1">
    <citation type="submission" date="2016-10" db="EMBL/GenBank/DDBJ databases">
        <authorList>
            <person name="de Groot N.N."/>
        </authorList>
    </citation>
    <scope>NUCLEOTIDE SEQUENCE [LARGE SCALE GENOMIC DNA]</scope>
    <source>
        <strain evidence="3 4">CGMCC 4.5739</strain>
    </source>
</reference>
<evidence type="ECO:0000256" key="1">
    <source>
        <dbReference type="SAM" id="MobiDB-lite"/>
    </source>
</evidence>
<sequence>MRLLPDLRIASGATAALAALLLVLLPVPPGELPAHAAQPEDSAVTVHGPRGPHEDFSDLEVTVHQTRDLRTQAVRITWTGGVPTDRQGSTYRSNYLQIMQCWGDDPAGPDREQCQFGDYHTFGGGTRTASRDFGNIPDSAEAGSPYQEAGWVPFRPVVGDPTTSPKDTQYFNKFTSNEQPFLDISEEGVGETVFELQSGLTAPHLGCGVVAEPGAAPRTCWLVIVPRGELEPDGVEPTTGTLNSSPLSASNWALRMVVRLEFQPVGNVCPLGQEERLLAGAELVTEAVQAWQPVLCTTLGTTYRFQQATDVLARAQAGTPVEGGPGMGFTSRPVTAAEGQPPVVNAPATVSGLSLTFVIDDAGGRPVERLRLTPRLLAKYLTHSYLRTVPDPGHLAGNPFGFGDDPEFLAVNSHLEGRFPRGANAAPGMILPEGDADAFEILWQWIISDQDAREFLSGTPDEWGMRVNPYFAELGLADAPSSGFPKADPTTRAPALAPEGVEYGLLNLSPYFRDMHEVARQTLRADNGQRTVWNPQGTPPGWSRSGPQQVGQRFVLSVTDTPTALRYGLRSAELRNADGTWTRPEPDALLAAASQMEPGEDGRVLEPDPGAMTGGAYPLTVLSYAAASTALPAETRRDYAEVLEYVAGPGQEQGIGDGLLPPGYAPLPEELREQTRQAAELLRSGPPGTPGGGGAQGTDGGTPGTPGTTGTSGTTGVTGAAGAVGSVGGADSGGPSAGPGPAGGTAGSTGDMSGAAAGSTGDQPPGGDGDGGAGEEQAEEPAARGGTDEEPAAAAGGVLTPENVIGAIRWVLLAVVTLGILGAFSGPLLMRMGISRSPTGTRQLRGANSQAV</sequence>
<feature type="compositionally biased region" description="Low complexity" evidence="1">
    <location>
        <begin position="705"/>
        <end position="724"/>
    </location>
</feature>
<keyword evidence="2" id="KW-0472">Membrane</keyword>
<organism evidence="3 4">
    <name type="scientific">Streptomyces aidingensis</name>
    <dbReference type="NCBI Taxonomy" id="910347"/>
    <lineage>
        <taxon>Bacteria</taxon>
        <taxon>Bacillati</taxon>
        <taxon>Actinomycetota</taxon>
        <taxon>Actinomycetes</taxon>
        <taxon>Kitasatosporales</taxon>
        <taxon>Streptomycetaceae</taxon>
        <taxon>Streptomyces</taxon>
    </lineage>
</organism>
<gene>
    <name evidence="3" type="ORF">SAMN05421773_102389</name>
</gene>
<dbReference type="Gene3D" id="3.40.190.10">
    <property type="entry name" value="Periplasmic binding protein-like II"/>
    <property type="match status" value="2"/>
</dbReference>
<feature type="region of interest" description="Disordered" evidence="1">
    <location>
        <begin position="529"/>
        <end position="548"/>
    </location>
</feature>